<reference evidence="3 4" key="1">
    <citation type="submission" date="2019-07" db="EMBL/GenBank/DDBJ databases">
        <title>Genomic Encyclopedia of Archaeal and Bacterial Type Strains, Phase II (KMG-II): from individual species to whole genera.</title>
        <authorList>
            <person name="Goeker M."/>
        </authorList>
    </citation>
    <scope>NUCLEOTIDE SEQUENCE [LARGE SCALE GENOMIC DNA]</scope>
    <source>
        <strain evidence="3 4">ATCC BAA-1854</strain>
    </source>
</reference>
<evidence type="ECO:0000256" key="2">
    <source>
        <dbReference type="SAM" id="Phobius"/>
    </source>
</evidence>
<name>A0A562TWJ7_9SPHI</name>
<accession>A0A562TWJ7</accession>
<protein>
    <recommendedName>
        <fullName evidence="5">PIN like domain-containing protein</fullName>
    </recommendedName>
</protein>
<evidence type="ECO:0000313" key="3">
    <source>
        <dbReference type="EMBL" id="TWI97698.1"/>
    </source>
</evidence>
<keyword evidence="2" id="KW-0812">Transmembrane</keyword>
<dbReference type="EMBL" id="VLLI01000010">
    <property type="protein sequence ID" value="TWI97698.1"/>
    <property type="molecule type" value="Genomic_DNA"/>
</dbReference>
<evidence type="ECO:0008006" key="5">
    <source>
        <dbReference type="Google" id="ProtNLM"/>
    </source>
</evidence>
<proteinExistence type="predicted"/>
<evidence type="ECO:0000313" key="4">
    <source>
        <dbReference type="Proteomes" id="UP000317010"/>
    </source>
</evidence>
<keyword evidence="2" id="KW-0472">Membrane</keyword>
<dbReference type="RefSeq" id="WP_144914565.1">
    <property type="nucleotide sequence ID" value="NZ_VLLI01000010.1"/>
</dbReference>
<keyword evidence="2" id="KW-1133">Transmembrane helix</keyword>
<dbReference type="OrthoDB" id="978896at2"/>
<dbReference type="AlphaFoldDB" id="A0A562TWJ7"/>
<keyword evidence="1" id="KW-0175">Coiled coil</keyword>
<feature type="coiled-coil region" evidence="1">
    <location>
        <begin position="546"/>
        <end position="598"/>
    </location>
</feature>
<organism evidence="3 4">
    <name type="scientific">Mucilaginibacter frigoritolerans</name>
    <dbReference type="NCBI Taxonomy" id="652788"/>
    <lineage>
        <taxon>Bacteria</taxon>
        <taxon>Pseudomonadati</taxon>
        <taxon>Bacteroidota</taxon>
        <taxon>Sphingobacteriia</taxon>
        <taxon>Sphingobacteriales</taxon>
        <taxon>Sphingobacteriaceae</taxon>
        <taxon>Mucilaginibacter</taxon>
    </lineage>
</organism>
<comment type="caution">
    <text evidence="3">The sequence shown here is derived from an EMBL/GenBank/DDBJ whole genome shotgun (WGS) entry which is preliminary data.</text>
</comment>
<gene>
    <name evidence="3" type="ORF">JN11_03522</name>
</gene>
<evidence type="ECO:0000256" key="1">
    <source>
        <dbReference type="SAM" id="Coils"/>
    </source>
</evidence>
<sequence>MQEIDKLISALYLAKSDNREGMLSDLILNVLYTFSEPLNCDEIIEFIKMGFHLEPIKFEVHNRLENLIENKELKVIDNKYILSEVSKQKLYSITLKAKEESNKRLSLFIIIVNEIFDDNLLNEEIKELWDVFNDYLLECFMVFGRKAIDIFLPYKTDKISENDDIHKIAINKLSSDKLKQIFKVLVVEYPERLSDLELRYLSTLTSRAEKFYSLGIEQSEYDKIKNLKIKDLVILLDTNVLYSILNLHVHPEKAAIIELIKLSKEKLIDLRLVYLSKTYSELQQAKSWLESIISRENFKHGQVKAMLASDHLEPFARQYYEAKLLNSDTPHPTESLKYASDVLRSKGISLYNEKFNQITDNEQYLNEKIAEYYDFQRYFNNLNEERGYDLRLNKSDKKIEHDIFLREAVGILKTKFNKEDEFNFVCLTLDNSLVHFDQHVKRKENAGLHKSINPSFTFPSTLLKQIRPFIPIITHNYRKAFITSLTAPSFEYVNNADSIAVQKSMAYFKSMGIEDEEVIFNCIKKELFLKDFEIEEKKDKAEEYIKSELAKEIDLMKADISKLSEVIKQKEQDEITILTAKEEEQAELIALSENEKNEILKIKTKEVNDLNNDLSERDKFIDKLGVRMEILEQINQKTTSVLAFEAAKNKWLIEKNEYVANAWQKQLIELRKSGRYFLRVFIFTFFPILLAIIIKVAGDKFIKQIESNGISQWYLWGGLGVIQLIELFLRTYIIDKEKVKNGEKWIFNSFNKNSSDLIATKKKSIEDIFIKTHKEPQLQDFITTNETIVLEPTLKGQA</sequence>
<dbReference type="Proteomes" id="UP000317010">
    <property type="component" value="Unassembled WGS sequence"/>
</dbReference>
<keyword evidence="4" id="KW-1185">Reference proteome</keyword>
<feature type="transmembrane region" description="Helical" evidence="2">
    <location>
        <begin position="676"/>
        <end position="694"/>
    </location>
</feature>